<evidence type="ECO:0000259" key="5">
    <source>
        <dbReference type="PROSITE" id="PS50830"/>
    </source>
</evidence>
<dbReference type="SMART" id="SM00318">
    <property type="entry name" value="SNc"/>
    <property type="match status" value="1"/>
</dbReference>
<dbReference type="PROSITE" id="PS50830">
    <property type="entry name" value="TNASE_3"/>
    <property type="match status" value="1"/>
</dbReference>
<accession>A0ABY4EBR6</accession>
<organism evidence="6 7">
    <name type="scientific">Vitreoscilla stercoraria</name>
    <dbReference type="NCBI Taxonomy" id="61"/>
    <lineage>
        <taxon>Bacteria</taxon>
        <taxon>Pseudomonadati</taxon>
        <taxon>Pseudomonadota</taxon>
        <taxon>Betaproteobacteria</taxon>
        <taxon>Neisseriales</taxon>
        <taxon>Neisseriaceae</taxon>
        <taxon>Vitreoscilla</taxon>
    </lineage>
</organism>
<evidence type="ECO:0000313" key="7">
    <source>
        <dbReference type="Proteomes" id="UP000832034"/>
    </source>
</evidence>
<protein>
    <submittedName>
        <fullName evidence="6">Thermonuclease family protein</fullName>
    </submittedName>
</protein>
<dbReference type="InterPro" id="IPR016071">
    <property type="entry name" value="Staphylococal_nuclease_OB-fold"/>
</dbReference>
<dbReference type="Pfam" id="PF00565">
    <property type="entry name" value="SNase"/>
    <property type="match status" value="1"/>
</dbReference>
<keyword evidence="4" id="KW-0812">Transmembrane</keyword>
<gene>
    <name evidence="6" type="ORF">LVJ81_03915</name>
</gene>
<feature type="domain" description="TNase-like" evidence="5">
    <location>
        <begin position="57"/>
        <end position="184"/>
    </location>
</feature>
<dbReference type="Proteomes" id="UP000832034">
    <property type="component" value="Chromosome"/>
</dbReference>
<evidence type="ECO:0000256" key="4">
    <source>
        <dbReference type="SAM" id="Phobius"/>
    </source>
</evidence>
<dbReference type="Gene3D" id="2.40.50.90">
    <property type="match status" value="1"/>
</dbReference>
<reference evidence="6" key="1">
    <citation type="submission" date="2021-12" db="EMBL/GenBank/DDBJ databases">
        <authorList>
            <person name="Veyrier F.J."/>
        </authorList>
    </citation>
    <scope>NUCLEOTIDE SEQUENCE</scope>
    <source>
        <strain evidence="6">SAG 1488-6</strain>
    </source>
</reference>
<evidence type="ECO:0000256" key="1">
    <source>
        <dbReference type="ARBA" id="ARBA00022722"/>
    </source>
</evidence>
<dbReference type="RefSeq" id="WP_019957519.1">
    <property type="nucleotide sequence ID" value="NZ_CP091512.1"/>
</dbReference>
<keyword evidence="2" id="KW-0255">Endonuclease</keyword>
<dbReference type="EMBL" id="CP091512">
    <property type="protein sequence ID" value="UOO93189.1"/>
    <property type="molecule type" value="Genomic_DNA"/>
</dbReference>
<evidence type="ECO:0000313" key="6">
    <source>
        <dbReference type="EMBL" id="UOO93189.1"/>
    </source>
</evidence>
<reference evidence="6" key="2">
    <citation type="journal article" date="2022" name="Res Sq">
        <title>Evolution of multicellular longitudinally dividing oral cavity symbionts (Neisseriaceae).</title>
        <authorList>
            <person name="Nyongesa S."/>
            <person name="Weber P."/>
            <person name="Bernet E."/>
            <person name="Pullido F."/>
            <person name="Nieckarz M."/>
            <person name="Delaby M."/>
            <person name="Nieves C."/>
            <person name="Viehboeck T."/>
            <person name="Krause N."/>
            <person name="Rivera-Millot A."/>
            <person name="Nakamura A."/>
            <person name="Vischer N."/>
            <person name="VanNieuwenhze M."/>
            <person name="Brun Y."/>
            <person name="Cava F."/>
            <person name="Bulgheresi S."/>
            <person name="Veyrier F."/>
        </authorList>
    </citation>
    <scope>NUCLEOTIDE SEQUENCE</scope>
    <source>
        <strain evidence="6">SAG 1488-6</strain>
    </source>
</reference>
<sequence>MCNSTNVDVVLKAWLLEYWQWLVVAVLMLLLIVVVVYTLKQIHRLWMIWTEPFKKGHTYRCKIIRVTDGDTVVCQKRFFSRQQTTVRLAYIDAPESKQVYGSESTHALQRMVLNKNVQILITTIDGYGRHVGDLYRNGKNINETMITQGHAWAYPTYGKNKAHKEHLLSLQAKAKTKKIGLWKNRKVENPSDFRKRK</sequence>
<keyword evidence="4" id="KW-1133">Transmembrane helix</keyword>
<keyword evidence="7" id="KW-1185">Reference proteome</keyword>
<keyword evidence="3" id="KW-0378">Hydrolase</keyword>
<keyword evidence="4" id="KW-0472">Membrane</keyword>
<dbReference type="InterPro" id="IPR035437">
    <property type="entry name" value="SNase_OB-fold_sf"/>
</dbReference>
<dbReference type="CDD" id="cd00175">
    <property type="entry name" value="SNc"/>
    <property type="match status" value="1"/>
</dbReference>
<dbReference type="PANTHER" id="PTHR12302:SF3">
    <property type="entry name" value="SERINE_THREONINE-PROTEIN KINASE 31"/>
    <property type="match status" value="1"/>
</dbReference>
<dbReference type="SUPFAM" id="SSF50199">
    <property type="entry name" value="Staphylococcal nuclease"/>
    <property type="match status" value="1"/>
</dbReference>
<dbReference type="PANTHER" id="PTHR12302">
    <property type="entry name" value="EBNA2 BINDING PROTEIN P100"/>
    <property type="match status" value="1"/>
</dbReference>
<name>A0ABY4EBR6_VITST</name>
<keyword evidence="1" id="KW-0540">Nuclease</keyword>
<evidence type="ECO:0000256" key="3">
    <source>
        <dbReference type="ARBA" id="ARBA00022801"/>
    </source>
</evidence>
<evidence type="ECO:0000256" key="2">
    <source>
        <dbReference type="ARBA" id="ARBA00022759"/>
    </source>
</evidence>
<proteinExistence type="predicted"/>
<feature type="transmembrane region" description="Helical" evidence="4">
    <location>
        <begin position="18"/>
        <end position="39"/>
    </location>
</feature>